<comment type="caution">
    <text evidence="2">The sequence shown here is derived from an EMBL/GenBank/DDBJ whole genome shotgun (WGS) entry which is preliminary data.</text>
</comment>
<dbReference type="Proteomes" id="UP001418222">
    <property type="component" value="Unassembled WGS sequence"/>
</dbReference>
<dbReference type="GO" id="GO:0016020">
    <property type="term" value="C:membrane"/>
    <property type="evidence" value="ECO:0007669"/>
    <property type="project" value="GOC"/>
</dbReference>
<feature type="transmembrane region" description="Helical" evidence="1">
    <location>
        <begin position="57"/>
        <end position="78"/>
    </location>
</feature>
<keyword evidence="1" id="KW-0472">Membrane</keyword>
<evidence type="ECO:0000313" key="2">
    <source>
        <dbReference type="EMBL" id="KAK8934546.1"/>
    </source>
</evidence>
<proteinExistence type="predicted"/>
<dbReference type="Pfam" id="PF06127">
    <property type="entry name" value="Mpo1-like"/>
    <property type="match status" value="1"/>
</dbReference>
<gene>
    <name evidence="2" type="ORF">KSP39_PZI015111</name>
</gene>
<accession>A0AAP0G2B9</accession>
<evidence type="ECO:0000313" key="3">
    <source>
        <dbReference type="Proteomes" id="UP001418222"/>
    </source>
</evidence>
<dbReference type="EMBL" id="JBBWWQ010000012">
    <property type="protein sequence ID" value="KAK8934546.1"/>
    <property type="molecule type" value="Genomic_DNA"/>
</dbReference>
<sequence>MGGGVFDLEKQFVFYGAYHSNPFNILIHTIFVWPIFFTSLILFYFTPPLLRLPAFAGGLDINFAFISVLLIALFYIALDGKAGSLAALLSFLCWLGSQSLAAAMGFSLAWKPFLDC</sequence>
<name>A0AAP0G2B9_9ASPA</name>
<evidence type="ECO:0000256" key="1">
    <source>
        <dbReference type="SAM" id="Phobius"/>
    </source>
</evidence>
<feature type="transmembrane region" description="Helical" evidence="1">
    <location>
        <begin position="84"/>
        <end position="110"/>
    </location>
</feature>
<dbReference type="GO" id="GO:0005783">
    <property type="term" value="C:endoplasmic reticulum"/>
    <property type="evidence" value="ECO:0007669"/>
    <property type="project" value="TreeGrafter"/>
</dbReference>
<dbReference type="PANTHER" id="PTHR28026">
    <property type="entry name" value="DUF962 DOMAIN PROTEIN (AFU_ORTHOLOGUE AFUA_8G05310)"/>
    <property type="match status" value="1"/>
</dbReference>
<organism evidence="2 3">
    <name type="scientific">Platanthera zijinensis</name>
    <dbReference type="NCBI Taxonomy" id="2320716"/>
    <lineage>
        <taxon>Eukaryota</taxon>
        <taxon>Viridiplantae</taxon>
        <taxon>Streptophyta</taxon>
        <taxon>Embryophyta</taxon>
        <taxon>Tracheophyta</taxon>
        <taxon>Spermatophyta</taxon>
        <taxon>Magnoliopsida</taxon>
        <taxon>Liliopsida</taxon>
        <taxon>Asparagales</taxon>
        <taxon>Orchidaceae</taxon>
        <taxon>Orchidoideae</taxon>
        <taxon>Orchideae</taxon>
        <taxon>Orchidinae</taxon>
        <taxon>Platanthera</taxon>
    </lineage>
</organism>
<keyword evidence="1" id="KW-0812">Transmembrane</keyword>
<dbReference type="InterPro" id="IPR009305">
    <property type="entry name" value="Mpo1-like"/>
</dbReference>
<feature type="transmembrane region" description="Helical" evidence="1">
    <location>
        <begin position="25"/>
        <end position="45"/>
    </location>
</feature>
<reference evidence="2 3" key="1">
    <citation type="journal article" date="2022" name="Nat. Plants">
        <title>Genomes of leafy and leafless Platanthera orchids illuminate the evolution of mycoheterotrophy.</title>
        <authorList>
            <person name="Li M.H."/>
            <person name="Liu K.W."/>
            <person name="Li Z."/>
            <person name="Lu H.C."/>
            <person name="Ye Q.L."/>
            <person name="Zhang D."/>
            <person name="Wang J.Y."/>
            <person name="Li Y.F."/>
            <person name="Zhong Z.M."/>
            <person name="Liu X."/>
            <person name="Yu X."/>
            <person name="Liu D.K."/>
            <person name="Tu X.D."/>
            <person name="Liu B."/>
            <person name="Hao Y."/>
            <person name="Liao X.Y."/>
            <person name="Jiang Y.T."/>
            <person name="Sun W.H."/>
            <person name="Chen J."/>
            <person name="Chen Y.Q."/>
            <person name="Ai Y."/>
            <person name="Zhai J.W."/>
            <person name="Wu S.S."/>
            <person name="Zhou Z."/>
            <person name="Hsiao Y.Y."/>
            <person name="Wu W.L."/>
            <person name="Chen Y.Y."/>
            <person name="Lin Y.F."/>
            <person name="Hsu J.L."/>
            <person name="Li C.Y."/>
            <person name="Wang Z.W."/>
            <person name="Zhao X."/>
            <person name="Zhong W.Y."/>
            <person name="Ma X.K."/>
            <person name="Ma L."/>
            <person name="Huang J."/>
            <person name="Chen G.Z."/>
            <person name="Huang M.Z."/>
            <person name="Huang L."/>
            <person name="Peng D.H."/>
            <person name="Luo Y.B."/>
            <person name="Zou S.Q."/>
            <person name="Chen S.P."/>
            <person name="Lan S."/>
            <person name="Tsai W.C."/>
            <person name="Van de Peer Y."/>
            <person name="Liu Z.J."/>
        </authorList>
    </citation>
    <scope>NUCLEOTIDE SEQUENCE [LARGE SCALE GENOMIC DNA]</scope>
    <source>
        <strain evidence="2">Lor287</strain>
    </source>
</reference>
<evidence type="ECO:0008006" key="4">
    <source>
        <dbReference type="Google" id="ProtNLM"/>
    </source>
</evidence>
<dbReference type="GO" id="GO:0046521">
    <property type="term" value="P:sphingoid catabolic process"/>
    <property type="evidence" value="ECO:0007669"/>
    <property type="project" value="TreeGrafter"/>
</dbReference>
<keyword evidence="1" id="KW-1133">Transmembrane helix</keyword>
<dbReference type="AlphaFoldDB" id="A0AAP0G2B9"/>
<dbReference type="PANTHER" id="PTHR28026:SF9">
    <property type="entry name" value="2-HYDROXY-PALMITIC ACID DIOXYGENASE MPO1"/>
    <property type="match status" value="1"/>
</dbReference>
<protein>
    <recommendedName>
        <fullName evidence="4">DUF962 domain-containing protein</fullName>
    </recommendedName>
</protein>
<keyword evidence="3" id="KW-1185">Reference proteome</keyword>